<dbReference type="GO" id="GO:0019350">
    <property type="term" value="P:teichoic acid biosynthetic process"/>
    <property type="evidence" value="ECO:0007669"/>
    <property type="project" value="UniProtKB-KW"/>
</dbReference>
<dbReference type="STRING" id="471855.Shel_14710"/>
<evidence type="ECO:0000256" key="5">
    <source>
        <dbReference type="ARBA" id="ARBA00022944"/>
    </source>
</evidence>
<keyword evidence="6" id="KW-0472">Membrane</keyword>
<dbReference type="RefSeq" id="WP_012798593.1">
    <property type="nucleotide sequence ID" value="NC_013165.1"/>
</dbReference>
<sequence>MSIMVTLNRKFRKPMLAFMKKHPRFRRNGRKVYYDFRGQLYKNQASKVPTNEKMVVFESFGGRQVSCSPRAIYEAMLADPRFDDWTFVWSFRKRSIKKMQQDPMMERAQLVARCYDDYFEIMQQAKYWVVNTRVPEYVHPKDDQVYVQCWHGTPLKCLGFDVAIDSQNALNSTEELAWRFGIDSEKWSYLLSPSPYTSLHLADAFGLPEERRADVVLEEGYPRNDRIAATCADPDTLAAAKAEICEKLGIPQDKKLFLYAPTWRDDAYQAGKGYVMEDTLLDFNRLRETMEADGWIVLFRAHYYIANKFDFEPYEGFVYDVSRGVDINDLYIISDALMTDYSSVFFDYAITKRPILFFWPDWEHYANAIRGFYFDLKELPGPHCFNMDDVVEAIGKLDSYDEMYGEAYAEFRQTFCPKDDGHAAERVINKVFDV</sequence>
<dbReference type="PANTHER" id="PTHR37316:SF3">
    <property type="entry name" value="TEICHOIC ACID GLYCEROL-PHOSPHATE TRANSFERASE"/>
    <property type="match status" value="1"/>
</dbReference>
<keyword evidence="5" id="KW-0777">Teichoic acid biosynthesis</keyword>
<evidence type="ECO:0000256" key="6">
    <source>
        <dbReference type="ARBA" id="ARBA00023136"/>
    </source>
</evidence>
<comment type="similarity">
    <text evidence="2">Belongs to the CDP-glycerol glycerophosphotransferase family.</text>
</comment>
<evidence type="ECO:0000256" key="2">
    <source>
        <dbReference type="ARBA" id="ARBA00010488"/>
    </source>
</evidence>
<dbReference type="PANTHER" id="PTHR37316">
    <property type="entry name" value="TEICHOIC ACID GLYCEROL-PHOSPHATE PRIMASE"/>
    <property type="match status" value="1"/>
</dbReference>
<dbReference type="Pfam" id="PF04464">
    <property type="entry name" value="Glyphos_transf"/>
    <property type="match status" value="1"/>
</dbReference>
<evidence type="ECO:0000256" key="3">
    <source>
        <dbReference type="ARBA" id="ARBA00022475"/>
    </source>
</evidence>
<keyword evidence="4 7" id="KW-0808">Transferase</keyword>
<dbReference type="eggNOG" id="COG1887">
    <property type="taxonomic scope" value="Bacteria"/>
</dbReference>
<reference evidence="7 8" key="1">
    <citation type="journal article" date="2009" name="Stand. Genomic Sci.">
        <title>Complete genome sequence of Slackia heliotrinireducens type strain (RHS 1).</title>
        <authorList>
            <person name="Pukall R."/>
            <person name="Lapidus A."/>
            <person name="Nolan M."/>
            <person name="Copeland A."/>
            <person name="Glavina Del Rio T."/>
            <person name="Lucas S."/>
            <person name="Chen F."/>
            <person name="Tice H."/>
            <person name="Cheng J.F."/>
            <person name="Chertkov O."/>
            <person name="Bruce D."/>
            <person name="Goodwin L."/>
            <person name="Kuske C."/>
            <person name="Brettin T."/>
            <person name="Detter J.C."/>
            <person name="Han C."/>
            <person name="Pitluck S."/>
            <person name="Pati A."/>
            <person name="Mavrommatis K."/>
            <person name="Ivanova N."/>
            <person name="Ovchinnikova G."/>
            <person name="Chen A."/>
            <person name="Palaniappan K."/>
            <person name="Schneider S."/>
            <person name="Rohde M."/>
            <person name="Chain P."/>
            <person name="D'haeseleer P."/>
            <person name="Goker M."/>
            <person name="Bristow J."/>
            <person name="Eisen J.A."/>
            <person name="Markowitz V."/>
            <person name="Kyrpides N.C."/>
            <person name="Klenk H.P."/>
            <person name="Hugenholtz P."/>
        </authorList>
    </citation>
    <scope>NUCLEOTIDE SEQUENCE [LARGE SCALE GENOMIC DNA]</scope>
    <source>
        <strain evidence="8">ATCC 29202 / DSM 20476 / NCTC 11029 / RHS 1</strain>
    </source>
</reference>
<proteinExistence type="inferred from homology"/>
<dbReference type="GO" id="GO:0005886">
    <property type="term" value="C:plasma membrane"/>
    <property type="evidence" value="ECO:0007669"/>
    <property type="project" value="UniProtKB-SubCell"/>
</dbReference>
<accession>C7N6F6</accession>
<evidence type="ECO:0000313" key="7">
    <source>
        <dbReference type="EMBL" id="ACV22491.1"/>
    </source>
</evidence>
<dbReference type="InterPro" id="IPR051612">
    <property type="entry name" value="Teichoic_Acid_Biosynth"/>
</dbReference>
<comment type="subcellular location">
    <subcellularLocation>
        <location evidence="1">Cell membrane</location>
        <topology evidence="1">Peripheral membrane protein</topology>
    </subcellularLocation>
</comment>
<dbReference type="AlphaFoldDB" id="C7N6F6"/>
<dbReference type="SUPFAM" id="SSF53756">
    <property type="entry name" value="UDP-Glycosyltransferase/glycogen phosphorylase"/>
    <property type="match status" value="1"/>
</dbReference>
<gene>
    <name evidence="7" type="ordered locus">Shel_14710</name>
</gene>
<dbReference type="EMBL" id="CP001684">
    <property type="protein sequence ID" value="ACV22491.1"/>
    <property type="molecule type" value="Genomic_DNA"/>
</dbReference>
<dbReference type="KEGG" id="shi:Shel_14710"/>
<dbReference type="Gene3D" id="3.40.50.12580">
    <property type="match status" value="1"/>
</dbReference>
<dbReference type="InterPro" id="IPR043148">
    <property type="entry name" value="TagF_C"/>
</dbReference>
<evidence type="ECO:0000313" key="8">
    <source>
        <dbReference type="Proteomes" id="UP000002026"/>
    </source>
</evidence>
<evidence type="ECO:0000256" key="1">
    <source>
        <dbReference type="ARBA" id="ARBA00004202"/>
    </source>
</evidence>
<dbReference type="Gene3D" id="3.40.50.11820">
    <property type="match status" value="1"/>
</dbReference>
<protein>
    <submittedName>
        <fullName evidence="7">Glycosyl/glycerophosphate transferase, teichoic acid biosynthesis</fullName>
    </submittedName>
</protein>
<keyword evidence="3" id="KW-1003">Cell membrane</keyword>
<organism evidence="7 8">
    <name type="scientific">Slackia heliotrinireducens (strain ATCC 29202 / DSM 20476 / NCTC 11029 / RHS 1)</name>
    <name type="common">Peptococcus heliotrinreducens</name>
    <dbReference type="NCBI Taxonomy" id="471855"/>
    <lineage>
        <taxon>Bacteria</taxon>
        <taxon>Bacillati</taxon>
        <taxon>Actinomycetota</taxon>
        <taxon>Coriobacteriia</taxon>
        <taxon>Eggerthellales</taxon>
        <taxon>Eggerthellaceae</taxon>
        <taxon>Slackia</taxon>
    </lineage>
</organism>
<dbReference type="GO" id="GO:0047355">
    <property type="term" value="F:CDP-glycerol glycerophosphotransferase activity"/>
    <property type="evidence" value="ECO:0007669"/>
    <property type="project" value="InterPro"/>
</dbReference>
<evidence type="ECO:0000256" key="4">
    <source>
        <dbReference type="ARBA" id="ARBA00022679"/>
    </source>
</evidence>
<dbReference type="InterPro" id="IPR007554">
    <property type="entry name" value="Glycerophosphate_synth"/>
</dbReference>
<name>C7N6F6_SLAHD</name>
<dbReference type="InterPro" id="IPR043149">
    <property type="entry name" value="TagF_N"/>
</dbReference>
<dbReference type="HOGENOM" id="CLU_029598_1_1_11"/>
<keyword evidence="8" id="KW-1185">Reference proteome</keyword>
<dbReference type="Proteomes" id="UP000002026">
    <property type="component" value="Chromosome"/>
</dbReference>